<dbReference type="AlphaFoldDB" id="Q7MG92"/>
<keyword evidence="8 11" id="KW-0119">Carbohydrate metabolism</keyword>
<feature type="modified residue" description="N6-(pyridoxal phosphate)lysine" evidence="10">
    <location>
        <position position="687"/>
    </location>
</feature>
<evidence type="ECO:0000256" key="11">
    <source>
        <dbReference type="RuleBase" id="RU000587"/>
    </source>
</evidence>
<dbReference type="Pfam" id="PF00343">
    <property type="entry name" value="Phosphorylase"/>
    <property type="match status" value="1"/>
</dbReference>
<accession>Q7MG92</accession>
<dbReference type="InterPro" id="IPR011833">
    <property type="entry name" value="Glycg_phsphrylas"/>
</dbReference>
<dbReference type="KEGG" id="vvy:VVA0077"/>
<evidence type="ECO:0000313" key="13">
    <source>
        <dbReference type="Proteomes" id="UP000002675"/>
    </source>
</evidence>
<keyword evidence="6 11" id="KW-0808">Transferase</keyword>
<evidence type="ECO:0000313" key="12">
    <source>
        <dbReference type="EMBL" id="BAC96103.1"/>
    </source>
</evidence>
<dbReference type="InterPro" id="IPR000811">
    <property type="entry name" value="Glyco_trans_35"/>
</dbReference>
<comment type="similarity">
    <text evidence="3 11">Belongs to the glycogen phosphorylase family.</text>
</comment>
<comment type="cofactor">
    <cofactor evidence="2 11">
        <name>pyridoxal 5'-phosphate</name>
        <dbReference type="ChEBI" id="CHEBI:597326"/>
    </cofactor>
</comment>
<evidence type="ECO:0000256" key="4">
    <source>
        <dbReference type="ARBA" id="ARBA00022533"/>
    </source>
</evidence>
<evidence type="ECO:0000256" key="10">
    <source>
        <dbReference type="PIRSR" id="PIRSR000460-1"/>
    </source>
</evidence>
<dbReference type="STRING" id="672.VV93_v1c30890"/>
<dbReference type="PANTHER" id="PTHR11468:SF25">
    <property type="entry name" value="MALTODEXTRIN PHOSPHORYLASE"/>
    <property type="match status" value="1"/>
</dbReference>
<comment type="function">
    <text evidence="9">Phosphorylase is an important allosteric enzyme in carbohydrate metabolism. Enzymes from different sources differ in their regulatory mechanisms and in their natural substrates. However, all known phosphorylases share catalytic and structural properties.</text>
</comment>
<evidence type="ECO:0000256" key="9">
    <source>
        <dbReference type="ARBA" id="ARBA00025174"/>
    </source>
</evidence>
<dbReference type="PIRSF" id="PIRSF000460">
    <property type="entry name" value="Pprylas_GlgP"/>
    <property type="match status" value="1"/>
</dbReference>
<reference evidence="12 13" key="1">
    <citation type="journal article" date="2003" name="Genome Res.">
        <title>Comparative genome analysis of Vibrio vulnificus, a marine pathogen.</title>
        <authorList>
            <person name="Chen C.Y."/>
            <person name="Wu K.M."/>
            <person name="Chang Y.C."/>
            <person name="Chang C.H."/>
            <person name="Tsai H.C."/>
            <person name="Liao T.L."/>
            <person name="Liu Y.M."/>
            <person name="Chen H.J."/>
            <person name="Shen A.B."/>
            <person name="Li J.C."/>
            <person name="Su T.L."/>
            <person name="Shao C.P."/>
            <person name="Lee C.T."/>
            <person name="Hor L.I."/>
            <person name="Tsai S.F."/>
        </authorList>
    </citation>
    <scope>NUCLEOTIDE SEQUENCE [LARGE SCALE GENOMIC DNA]</scope>
    <source>
        <strain evidence="12 13">YJ016</strain>
    </source>
</reference>
<evidence type="ECO:0000256" key="2">
    <source>
        <dbReference type="ARBA" id="ARBA00001933"/>
    </source>
</evidence>
<dbReference type="PROSITE" id="PS00102">
    <property type="entry name" value="PHOSPHORYLASE"/>
    <property type="match status" value="1"/>
</dbReference>
<organism evidence="12 13">
    <name type="scientific">Vibrio vulnificus (strain YJ016)</name>
    <dbReference type="NCBI Taxonomy" id="196600"/>
    <lineage>
        <taxon>Bacteria</taxon>
        <taxon>Pseudomonadati</taxon>
        <taxon>Pseudomonadota</taxon>
        <taxon>Gammaproteobacteria</taxon>
        <taxon>Vibrionales</taxon>
        <taxon>Vibrionaceae</taxon>
        <taxon>Vibrio</taxon>
    </lineage>
</organism>
<comment type="catalytic activity">
    <reaction evidence="1 11">
        <text>[(1-&gt;4)-alpha-D-glucosyl](n) + phosphate = [(1-&gt;4)-alpha-D-glucosyl](n-1) + alpha-D-glucose 1-phosphate</text>
        <dbReference type="Rhea" id="RHEA:41732"/>
        <dbReference type="Rhea" id="RHEA-COMP:9584"/>
        <dbReference type="Rhea" id="RHEA-COMP:9586"/>
        <dbReference type="ChEBI" id="CHEBI:15444"/>
        <dbReference type="ChEBI" id="CHEBI:43474"/>
        <dbReference type="ChEBI" id="CHEBI:58601"/>
        <dbReference type="EC" id="2.4.1.1"/>
    </reaction>
</comment>
<comment type="function">
    <text evidence="11">Allosteric enzyme that catalyzes the rate-limiting step in glycogen catabolism, the phosphorolytic cleavage of glycogen to produce glucose-1-phosphate, and plays a central role in maintaining cellular and organismal glucose homeostasis.</text>
</comment>
<dbReference type="SUPFAM" id="SSF53756">
    <property type="entry name" value="UDP-Glycosyltransferase/glycogen phosphorylase"/>
    <property type="match status" value="1"/>
</dbReference>
<keyword evidence="4" id="KW-0021">Allosteric enzyme</keyword>
<dbReference type="eggNOG" id="COG0058">
    <property type="taxonomic scope" value="Bacteria"/>
</dbReference>
<dbReference type="InterPro" id="IPR035090">
    <property type="entry name" value="Pyridoxal_P_attach_site"/>
</dbReference>
<keyword evidence="5 11" id="KW-0328">Glycosyltransferase</keyword>
<keyword evidence="7 10" id="KW-0663">Pyridoxal phosphate</keyword>
<dbReference type="Gene3D" id="3.40.50.2000">
    <property type="entry name" value="Glycogen Phosphorylase B"/>
    <property type="match status" value="2"/>
</dbReference>
<dbReference type="EC" id="2.4.1.1" evidence="11"/>
<proteinExistence type="inferred from homology"/>
<dbReference type="GO" id="GO:0005980">
    <property type="term" value="P:glycogen catabolic process"/>
    <property type="evidence" value="ECO:0007669"/>
    <property type="project" value="UniProtKB-ARBA"/>
</dbReference>
<dbReference type="EMBL" id="BA000038">
    <property type="protein sequence ID" value="BAC96103.1"/>
    <property type="molecule type" value="Genomic_DNA"/>
</dbReference>
<evidence type="ECO:0000256" key="6">
    <source>
        <dbReference type="ARBA" id="ARBA00022679"/>
    </source>
</evidence>
<dbReference type="Proteomes" id="UP000002675">
    <property type="component" value="Chromosome II"/>
</dbReference>
<dbReference type="PANTHER" id="PTHR11468">
    <property type="entry name" value="GLYCOGEN PHOSPHORYLASE"/>
    <property type="match status" value="1"/>
</dbReference>
<evidence type="ECO:0000256" key="8">
    <source>
        <dbReference type="ARBA" id="ARBA00023277"/>
    </source>
</evidence>
<dbReference type="FunFam" id="3.40.50.2000:FF:000149">
    <property type="entry name" value="Glycogen phosphorylase, muscle form"/>
    <property type="match status" value="1"/>
</dbReference>
<name>Q7MG92_VIBVY</name>
<dbReference type="NCBIfam" id="TIGR02093">
    <property type="entry name" value="P_ylase"/>
    <property type="match status" value="1"/>
</dbReference>
<evidence type="ECO:0000256" key="7">
    <source>
        <dbReference type="ARBA" id="ARBA00022898"/>
    </source>
</evidence>
<dbReference type="HOGENOM" id="CLU_010198_1_1_6"/>
<dbReference type="GO" id="GO:0005737">
    <property type="term" value="C:cytoplasm"/>
    <property type="evidence" value="ECO:0007669"/>
    <property type="project" value="TreeGrafter"/>
</dbReference>
<dbReference type="CDD" id="cd04300">
    <property type="entry name" value="GT35_Glycogen_Phosphorylase"/>
    <property type="match status" value="1"/>
</dbReference>
<dbReference type="CAZy" id="GT35">
    <property type="family name" value="Glycosyltransferase Family 35"/>
</dbReference>
<gene>
    <name evidence="12" type="ordered locus">VVA0077</name>
</gene>
<evidence type="ECO:0000256" key="5">
    <source>
        <dbReference type="ARBA" id="ARBA00022676"/>
    </source>
</evidence>
<evidence type="ECO:0000256" key="3">
    <source>
        <dbReference type="ARBA" id="ARBA00006047"/>
    </source>
</evidence>
<protein>
    <recommendedName>
        <fullName evidence="11">Alpha-1,4 glucan phosphorylase</fullName>
        <ecNumber evidence="11">2.4.1.1</ecNumber>
    </recommendedName>
</protein>
<dbReference type="GO" id="GO:0030170">
    <property type="term" value="F:pyridoxal phosphate binding"/>
    <property type="evidence" value="ECO:0007669"/>
    <property type="project" value="InterPro"/>
</dbReference>
<sequence>MFIHCHPCTMYRRWIRTKSEISVMKPTQQKQFDKVSFQESVKKHLSATYAHTLENADSRAWYLAMGRALAELTTFDLLATETDKKIVEAKSVNYLSLEFLIGRLTGNNLISMGLYEQITEAMAELGQNLTDLLEEERDPSLGNGGLGRLAACFMDSLAAQEFPTVGYGLHYEYGLFKQSFEAGRQKEAPDAWRGVEGYPWEVARPELAQEIGFYGHVEVINEGGKERRQWVPGMHVKAMPWDLPIVGYESDTVYPLRLWECQAIAPFSLESFNNGNYFEAQHALIDAGNITKVLYPNDNHEKGKTLRLMQQYFHSAASVRDILRRHEAAGHTLASLPNFETIQLNDTHPTIAIPELMRILIDEKGLNWDEAWAICSKTFAYTNHTLLPEALETWSESLIQHLLPRHMEIIYEINHRFLQEVRAKWPGDVAKQQKLSIIQEGFHRMVRMANLCVIGSYAVNGVAALHSELVKRDLFPEFDELYPTRLQNVTNGVTPRRWLKFCNPGLSALISEKIGTDWPAHLEQLEGVAKFADDAKFQKEYMAVKKANKERLANWVKENMNIDLDTNAIFDVQIKRLHEYKRQHLNMLHILSLYHRLLNDANFDMAPRVVFFAAKAAPGYHLAKEIIFALNKIAEKINNDPRIGNKLKVVFIPDYRVSMAEIIIPAADVSEQISTAGKEASGTGNMKMALNGALTIGTMDGANVEIREEVGDDNIYIFGLEVDGVEALKAKGYNPFDYYNADPLLKASMDLLLGEEFTPGQPGLLRATFDSLLDGGDPYLCLADFASYVKAHEAMDKQYRDQAGWAKKAILNTALVGKFSSDRSIRDYVNNIWKLEAVHR</sequence>
<evidence type="ECO:0000256" key="1">
    <source>
        <dbReference type="ARBA" id="ARBA00001275"/>
    </source>
</evidence>
<dbReference type="GO" id="GO:0008184">
    <property type="term" value="F:glycogen phosphorylase activity"/>
    <property type="evidence" value="ECO:0007669"/>
    <property type="project" value="InterPro"/>
</dbReference>
<dbReference type="FunFam" id="3.40.50.2000:FF:000003">
    <property type="entry name" value="Alpha-1,4 glucan phosphorylase"/>
    <property type="match status" value="1"/>
</dbReference>